<sequence>MATLVLLAVGLGCMAVAPYSGIVHGNEFSGFLTSAVFLLIAAVLLGGLFVTEVMLKGMDASIAEDDAISSKFNSRMAEAKAAAERSE</sequence>
<keyword evidence="1" id="KW-0472">Membrane</keyword>
<feature type="transmembrane region" description="Helical" evidence="1">
    <location>
        <begin position="35"/>
        <end position="55"/>
    </location>
</feature>
<evidence type="ECO:0000313" key="3">
    <source>
        <dbReference type="Proteomes" id="UP000431269"/>
    </source>
</evidence>
<organism evidence="2 3">
    <name type="scientific">Terricaulis silvestris</name>
    <dbReference type="NCBI Taxonomy" id="2686094"/>
    <lineage>
        <taxon>Bacteria</taxon>
        <taxon>Pseudomonadati</taxon>
        <taxon>Pseudomonadota</taxon>
        <taxon>Alphaproteobacteria</taxon>
        <taxon>Caulobacterales</taxon>
        <taxon>Caulobacteraceae</taxon>
        <taxon>Terricaulis</taxon>
    </lineage>
</organism>
<reference evidence="3" key="1">
    <citation type="submission" date="2019-12" db="EMBL/GenBank/DDBJ databases">
        <title>Complete genome of Terracaulis silvestris 0127_4.</title>
        <authorList>
            <person name="Vieira S."/>
            <person name="Riedel T."/>
            <person name="Sproer C."/>
            <person name="Pascual J."/>
            <person name="Boedeker C."/>
            <person name="Overmann J."/>
        </authorList>
    </citation>
    <scope>NUCLEOTIDE SEQUENCE [LARGE SCALE GENOMIC DNA]</scope>
    <source>
        <strain evidence="3">0127_4</strain>
    </source>
</reference>
<gene>
    <name evidence="2" type="ORF">DSM104635_02088</name>
</gene>
<keyword evidence="3" id="KW-1185">Reference proteome</keyword>
<dbReference type="EMBL" id="CP047045">
    <property type="protein sequence ID" value="QGZ95244.1"/>
    <property type="molecule type" value="Genomic_DNA"/>
</dbReference>
<evidence type="ECO:0000256" key="1">
    <source>
        <dbReference type="SAM" id="Phobius"/>
    </source>
</evidence>
<dbReference type="AlphaFoldDB" id="A0A6I6MRI4"/>
<evidence type="ECO:0000313" key="2">
    <source>
        <dbReference type="EMBL" id="QGZ95244.1"/>
    </source>
</evidence>
<keyword evidence="1" id="KW-1133">Transmembrane helix</keyword>
<keyword evidence="1" id="KW-0812">Transmembrane</keyword>
<dbReference type="Proteomes" id="UP000431269">
    <property type="component" value="Chromosome"/>
</dbReference>
<proteinExistence type="predicted"/>
<name>A0A6I6MRI4_9CAUL</name>
<dbReference type="RefSeq" id="WP_158766122.1">
    <property type="nucleotide sequence ID" value="NZ_CP047045.1"/>
</dbReference>
<dbReference type="KEGG" id="tsv:DSM104635_02088"/>
<accession>A0A6I6MRI4</accession>
<protein>
    <submittedName>
        <fullName evidence="2">Uncharacterized protein</fullName>
    </submittedName>
</protein>